<evidence type="ECO:0000313" key="2">
    <source>
        <dbReference type="Proteomes" id="UP000236340"/>
    </source>
</evidence>
<name>A0A2K2H8Q4_9BACT</name>
<evidence type="ECO:0000313" key="1">
    <source>
        <dbReference type="EMBL" id="PNU19641.1"/>
    </source>
</evidence>
<dbReference type="EMBL" id="PPFX01000026">
    <property type="protein sequence ID" value="PNU19641.1"/>
    <property type="molecule type" value="Genomic_DNA"/>
</dbReference>
<comment type="caution">
    <text evidence="1">The sequence shown here is derived from an EMBL/GenBank/DDBJ whole genome shotgun (WGS) entry which is preliminary data.</text>
</comment>
<dbReference type="Proteomes" id="UP000236340">
    <property type="component" value="Unassembled WGS sequence"/>
</dbReference>
<dbReference type="AlphaFoldDB" id="A0A2K2H8Q4"/>
<organism evidence="1 2">
    <name type="scientific">Geothermobacter hydrogeniphilus</name>
    <dbReference type="NCBI Taxonomy" id="1969733"/>
    <lineage>
        <taxon>Bacteria</taxon>
        <taxon>Pseudomonadati</taxon>
        <taxon>Thermodesulfobacteriota</taxon>
        <taxon>Desulfuromonadia</taxon>
        <taxon>Desulfuromonadales</taxon>
        <taxon>Geothermobacteraceae</taxon>
        <taxon>Geothermobacter</taxon>
    </lineage>
</organism>
<proteinExistence type="predicted"/>
<accession>A0A2K2H8Q4</accession>
<sequence length="223" mass="23150">MAGQIVATAVGRRGLVAVLFAETTGFIAIVINRAIQTGITGIEPDFGKAIVVDGCLVAGRTGKRFHNGTAAGMGRVTVPLRRNVMTTGASRFEGIAVLMATDAVFAIVVIRSPRLSAQIKTVNIGQGMTTFTDVIGTAAVSTAVIAEIRRAVDGTGEADLHPGRLDRQLIGGIGIIDPKIFADHLDIGRLPRMTGLTGIAPVLPAFHSPAAGRRPTGRPGRPT</sequence>
<reference evidence="1 2" key="1">
    <citation type="journal article" date="2018" name="Genome Announc.">
        <title>Genome Sequence of Geothermobacter sp. HR-1 Iron Reducer from the Loihi Seamount.</title>
        <authorList>
            <person name="Smith H."/>
            <person name="Abuyen K."/>
            <person name="Tremblay J."/>
            <person name="Savalia P."/>
            <person name="Perez-Rodriguez I."/>
            <person name="Emerson D."/>
            <person name="Tully B."/>
            <person name="Amend J."/>
        </authorList>
    </citation>
    <scope>NUCLEOTIDE SEQUENCE [LARGE SCALE GENOMIC DNA]</scope>
    <source>
        <strain evidence="1 2">HR-1</strain>
    </source>
</reference>
<protein>
    <submittedName>
        <fullName evidence="1">Uncharacterized protein</fullName>
    </submittedName>
</protein>
<gene>
    <name evidence="1" type="ORF">C2E25_11490</name>
</gene>